<gene>
    <name evidence="1" type="ORF">GCM10008956_39020</name>
</gene>
<dbReference type="Proteomes" id="UP000600547">
    <property type="component" value="Unassembled WGS sequence"/>
</dbReference>
<proteinExistence type="predicted"/>
<dbReference type="AlphaFoldDB" id="A0A8H9GW03"/>
<reference evidence="2" key="1">
    <citation type="journal article" date="2019" name="Int. J. Syst. Evol. Microbiol.">
        <title>The Global Catalogue of Microorganisms (GCM) 10K type strain sequencing project: providing services to taxonomists for standard genome sequencing and annotation.</title>
        <authorList>
            <consortium name="The Broad Institute Genomics Platform"/>
            <consortium name="The Broad Institute Genome Sequencing Center for Infectious Disease"/>
            <person name="Wu L."/>
            <person name="Ma J."/>
        </authorList>
    </citation>
    <scope>NUCLEOTIDE SEQUENCE [LARGE SCALE GENOMIC DNA]</scope>
    <source>
        <strain evidence="2">JCM 31047</strain>
    </source>
</reference>
<dbReference type="EMBL" id="BMQG01000030">
    <property type="protein sequence ID" value="GGM59560.1"/>
    <property type="molecule type" value="Genomic_DNA"/>
</dbReference>
<keyword evidence="2" id="KW-1185">Reference proteome</keyword>
<organism evidence="1 2">
    <name type="scientific">Deinococcus arenae</name>
    <dbReference type="NCBI Taxonomy" id="1452751"/>
    <lineage>
        <taxon>Bacteria</taxon>
        <taxon>Thermotogati</taxon>
        <taxon>Deinococcota</taxon>
        <taxon>Deinococci</taxon>
        <taxon>Deinococcales</taxon>
        <taxon>Deinococcaceae</taxon>
        <taxon>Deinococcus</taxon>
    </lineage>
</organism>
<comment type="caution">
    <text evidence="1">The sequence shown here is derived from an EMBL/GenBank/DDBJ whole genome shotgun (WGS) entry which is preliminary data.</text>
</comment>
<evidence type="ECO:0000313" key="1">
    <source>
        <dbReference type="EMBL" id="GGM59560.1"/>
    </source>
</evidence>
<evidence type="ECO:0000313" key="2">
    <source>
        <dbReference type="Proteomes" id="UP000600547"/>
    </source>
</evidence>
<protein>
    <submittedName>
        <fullName evidence="1">Uncharacterized protein</fullName>
    </submittedName>
</protein>
<accession>A0A8H9GW03</accession>
<sequence length="124" mass="13922">MGRVDEIRDRVRGRLVGNADLLYRHEGTFTKTQNGREFSYSCRFSVRDLTKGNRDQIAAANAFAADEGAAFRDIRLLRIHPDDPRPPEGAVLAVPWDGGRLEVRGWSQSSDFTGQAVGFCILRR</sequence>
<name>A0A8H9GW03_9DEIO</name>